<dbReference type="Gene3D" id="1.10.472.10">
    <property type="entry name" value="Cyclin-like"/>
    <property type="match status" value="2"/>
</dbReference>
<evidence type="ECO:0000313" key="4">
    <source>
        <dbReference type="Proteomes" id="UP000887574"/>
    </source>
</evidence>
<proteinExistence type="inferred from homology"/>
<comment type="similarity">
    <text evidence="2">Belongs to the cyclin family.</text>
</comment>
<dbReference type="InterPro" id="IPR043198">
    <property type="entry name" value="Cyclin/Ssn8"/>
</dbReference>
<accession>A0A915DBW5</accession>
<feature type="domain" description="Cyclin-like" evidence="3">
    <location>
        <begin position="9"/>
        <end position="111"/>
    </location>
</feature>
<dbReference type="InterPro" id="IPR036915">
    <property type="entry name" value="Cyclin-like_sf"/>
</dbReference>
<evidence type="ECO:0000259" key="3">
    <source>
        <dbReference type="SMART" id="SM00385"/>
    </source>
</evidence>
<dbReference type="GO" id="GO:0006357">
    <property type="term" value="P:regulation of transcription by RNA polymerase II"/>
    <property type="evidence" value="ECO:0007669"/>
    <property type="project" value="InterPro"/>
</dbReference>
<dbReference type="GO" id="GO:0016538">
    <property type="term" value="F:cyclin-dependent protein serine/threonine kinase regulator activity"/>
    <property type="evidence" value="ECO:0007669"/>
    <property type="project" value="InterPro"/>
</dbReference>
<organism evidence="4 5">
    <name type="scientific">Ditylenchus dipsaci</name>
    <dbReference type="NCBI Taxonomy" id="166011"/>
    <lineage>
        <taxon>Eukaryota</taxon>
        <taxon>Metazoa</taxon>
        <taxon>Ecdysozoa</taxon>
        <taxon>Nematoda</taxon>
        <taxon>Chromadorea</taxon>
        <taxon>Rhabditida</taxon>
        <taxon>Tylenchina</taxon>
        <taxon>Tylenchomorpha</taxon>
        <taxon>Sphaerularioidea</taxon>
        <taxon>Anguinidae</taxon>
        <taxon>Anguininae</taxon>
        <taxon>Ditylenchus</taxon>
    </lineage>
</organism>
<feature type="domain" description="Cyclin-like" evidence="3">
    <location>
        <begin position="116"/>
        <end position="203"/>
    </location>
</feature>
<protein>
    <submittedName>
        <fullName evidence="5">Cyclin-like domain-containing protein</fullName>
    </submittedName>
</protein>
<keyword evidence="4" id="KW-1185">Reference proteome</keyword>
<dbReference type="Proteomes" id="UP000887574">
    <property type="component" value="Unplaced"/>
</dbReference>
<evidence type="ECO:0000313" key="5">
    <source>
        <dbReference type="WBParaSite" id="jg18277"/>
    </source>
</evidence>
<dbReference type="Pfam" id="PF00134">
    <property type="entry name" value="Cyclin_N"/>
    <property type="match status" value="1"/>
</dbReference>
<dbReference type="WBParaSite" id="jg18277">
    <property type="protein sequence ID" value="jg18277"/>
    <property type="gene ID" value="jg18277"/>
</dbReference>
<evidence type="ECO:0000256" key="2">
    <source>
        <dbReference type="RuleBase" id="RU000383"/>
    </source>
</evidence>
<dbReference type="PIRSF" id="PIRSF036580">
    <property type="entry name" value="Cyclin_L"/>
    <property type="match status" value="1"/>
</dbReference>
<dbReference type="PANTHER" id="PTHR10026">
    <property type="entry name" value="CYCLIN"/>
    <property type="match status" value="1"/>
</dbReference>
<dbReference type="AlphaFoldDB" id="A0A915DBW5"/>
<dbReference type="SMART" id="SM00385">
    <property type="entry name" value="CYCLIN"/>
    <property type="match status" value="2"/>
</dbReference>
<dbReference type="InterPro" id="IPR006671">
    <property type="entry name" value="Cyclin_N"/>
</dbReference>
<dbReference type="InterPro" id="IPR013763">
    <property type="entry name" value="Cyclin-like_dom"/>
</dbReference>
<dbReference type="SUPFAM" id="SSF47954">
    <property type="entry name" value="Cyclin-like"/>
    <property type="match status" value="2"/>
</dbReference>
<evidence type="ECO:0000256" key="1">
    <source>
        <dbReference type="ARBA" id="ARBA00023127"/>
    </source>
</evidence>
<name>A0A915DBW5_9BILA</name>
<reference evidence="5" key="1">
    <citation type="submission" date="2022-11" db="UniProtKB">
        <authorList>
            <consortium name="WormBaseParasite"/>
        </authorList>
    </citation>
    <scope>IDENTIFICATION</scope>
</reference>
<keyword evidence="1 2" id="KW-0195">Cyclin</keyword>
<sequence>MDLRYACCDFIQCCVILLKLPQRAAGTAQILFHRYFTLKSFVKAGSRFSYEHILMACLLLASKLEDAPRKCRDVINLKQLKDCEGPSSRNSHNFKRVQLDDQYVVLKHVLQKVERKLLNVLGFVVNIDHHIVAFLQKSWNYANDSFRSTVYLRYRFEAVACACVHLASTAIDYPVILPQDPAWFELFDVSLEEILAISDILRKIYEKAEVKISFVDCLSCQCRCYAV</sequence>